<accession>A0ABY6MWQ2</accession>
<dbReference type="CDD" id="cd07067">
    <property type="entry name" value="HP_PGM_like"/>
    <property type="match status" value="1"/>
</dbReference>
<dbReference type="InterPro" id="IPR050275">
    <property type="entry name" value="PGM_Phosphatase"/>
</dbReference>
<dbReference type="PANTHER" id="PTHR48100">
    <property type="entry name" value="BROAD-SPECIFICITY PHOSPHATASE YOR283W-RELATED"/>
    <property type="match status" value="1"/>
</dbReference>
<sequence>MHDWQPKRRRIYLMRHGSVDYFLPDGTPVPPETVPLNDTGREQAAAAGELFAAVGVRFDRVVTSGLPRTVETAQRVLEAAGLQVPIHTDERLQEIRPGRLSDIPREALKDAFLGVFQGFVDESARFLGGESVGEMLDRVLPPFQELLTDDGWKQMLLVLHGGVNRALLSYLLAGQRCFLGRMEQAPACINVVDVGRRDCVVRAVNLAPTQWLHERERYTTMEKLLAQYLRLEGSSPKT</sequence>
<dbReference type="Proteomes" id="UP001163266">
    <property type="component" value="Chromosome"/>
</dbReference>
<keyword evidence="2" id="KW-1185">Reference proteome</keyword>
<dbReference type="PIRSF" id="PIRSF000709">
    <property type="entry name" value="6PFK_2-Ptase"/>
    <property type="match status" value="1"/>
</dbReference>
<dbReference type="InterPro" id="IPR013078">
    <property type="entry name" value="His_Pase_superF_clade-1"/>
</dbReference>
<dbReference type="PANTHER" id="PTHR48100:SF62">
    <property type="entry name" value="GLUCOSYL-3-PHOSPHOGLYCERATE PHOSPHATASE"/>
    <property type="match status" value="1"/>
</dbReference>
<protein>
    <submittedName>
        <fullName evidence="1">Histidine phosphatase family protein</fullName>
    </submittedName>
</protein>
<reference evidence="1" key="1">
    <citation type="submission" date="2022-10" db="EMBL/GenBank/DDBJ databases">
        <title>Complete genome sequence of Schlegelella aquatica LMG 23380.</title>
        <authorList>
            <person name="Musilova J."/>
            <person name="Kourilova X."/>
            <person name="Bezdicek M."/>
            <person name="Hermankova K."/>
            <person name="Obruca S."/>
            <person name="Sedlar K."/>
        </authorList>
    </citation>
    <scope>NUCLEOTIDE SEQUENCE</scope>
    <source>
        <strain evidence="1">LMG 23380</strain>
    </source>
</reference>
<evidence type="ECO:0000313" key="2">
    <source>
        <dbReference type="Proteomes" id="UP001163266"/>
    </source>
</evidence>
<proteinExistence type="predicted"/>
<dbReference type="Gene3D" id="3.40.50.1240">
    <property type="entry name" value="Phosphoglycerate mutase-like"/>
    <property type="match status" value="1"/>
</dbReference>
<dbReference type="Pfam" id="PF00300">
    <property type="entry name" value="His_Phos_1"/>
    <property type="match status" value="1"/>
</dbReference>
<gene>
    <name evidence="1" type="ORF">OMP39_06925</name>
</gene>
<dbReference type="InterPro" id="IPR029033">
    <property type="entry name" value="His_PPase_superfam"/>
</dbReference>
<dbReference type="SMART" id="SM00855">
    <property type="entry name" value="PGAM"/>
    <property type="match status" value="1"/>
</dbReference>
<name>A0ABY6MWQ2_9BURK</name>
<dbReference type="SUPFAM" id="SSF53254">
    <property type="entry name" value="Phosphoglycerate mutase-like"/>
    <property type="match status" value="1"/>
</dbReference>
<evidence type="ECO:0000313" key="1">
    <source>
        <dbReference type="EMBL" id="UZD56437.1"/>
    </source>
</evidence>
<dbReference type="EMBL" id="CP110257">
    <property type="protein sequence ID" value="UZD56437.1"/>
    <property type="molecule type" value="Genomic_DNA"/>
</dbReference>
<organism evidence="1 2">
    <name type="scientific">Caldimonas aquatica</name>
    <dbReference type="NCBI Taxonomy" id="376175"/>
    <lineage>
        <taxon>Bacteria</taxon>
        <taxon>Pseudomonadati</taxon>
        <taxon>Pseudomonadota</taxon>
        <taxon>Betaproteobacteria</taxon>
        <taxon>Burkholderiales</taxon>
        <taxon>Sphaerotilaceae</taxon>
        <taxon>Caldimonas</taxon>
    </lineage>
</organism>